<organism evidence="3 4">
    <name type="scientific">Coprinopsis cinerea (strain Okayama-7 / 130 / ATCC MYA-4618 / FGSC 9003)</name>
    <name type="common">Inky cap fungus</name>
    <name type="synonym">Hormographiella aspergillata</name>
    <dbReference type="NCBI Taxonomy" id="240176"/>
    <lineage>
        <taxon>Eukaryota</taxon>
        <taxon>Fungi</taxon>
        <taxon>Dikarya</taxon>
        <taxon>Basidiomycota</taxon>
        <taxon>Agaricomycotina</taxon>
        <taxon>Agaricomycetes</taxon>
        <taxon>Agaricomycetidae</taxon>
        <taxon>Agaricales</taxon>
        <taxon>Agaricineae</taxon>
        <taxon>Psathyrellaceae</taxon>
        <taxon>Coprinopsis</taxon>
    </lineage>
</organism>
<keyword evidence="3" id="KW-0808">Transferase</keyword>
<reference evidence="3 4" key="1">
    <citation type="journal article" date="2010" name="Proc. Natl. Acad. Sci. U.S.A.">
        <title>Insights into evolution of multicellular fungi from the assembled chromosomes of the mushroom Coprinopsis cinerea (Coprinus cinereus).</title>
        <authorList>
            <person name="Stajich J.E."/>
            <person name="Wilke S.K."/>
            <person name="Ahren D."/>
            <person name="Au C.H."/>
            <person name="Birren B.W."/>
            <person name="Borodovsky M."/>
            <person name="Burns C."/>
            <person name="Canback B."/>
            <person name="Casselton L.A."/>
            <person name="Cheng C.K."/>
            <person name="Deng J."/>
            <person name="Dietrich F.S."/>
            <person name="Fargo D.C."/>
            <person name="Farman M.L."/>
            <person name="Gathman A.C."/>
            <person name="Goldberg J."/>
            <person name="Guigo R."/>
            <person name="Hoegger P.J."/>
            <person name="Hooker J.B."/>
            <person name="Huggins A."/>
            <person name="James T.Y."/>
            <person name="Kamada T."/>
            <person name="Kilaru S."/>
            <person name="Kodira C."/>
            <person name="Kues U."/>
            <person name="Kupfer D."/>
            <person name="Kwan H.S."/>
            <person name="Lomsadze A."/>
            <person name="Li W."/>
            <person name="Lilly W.W."/>
            <person name="Ma L.J."/>
            <person name="Mackey A.J."/>
            <person name="Manning G."/>
            <person name="Martin F."/>
            <person name="Muraguchi H."/>
            <person name="Natvig D.O."/>
            <person name="Palmerini H."/>
            <person name="Ramesh M.A."/>
            <person name="Rehmeyer C.J."/>
            <person name="Roe B.A."/>
            <person name="Shenoy N."/>
            <person name="Stanke M."/>
            <person name="Ter-Hovhannisyan V."/>
            <person name="Tunlid A."/>
            <person name="Velagapudi R."/>
            <person name="Vision T.J."/>
            <person name="Zeng Q."/>
            <person name="Zolan M.E."/>
            <person name="Pukkila P.J."/>
        </authorList>
    </citation>
    <scope>NUCLEOTIDE SEQUENCE [LARGE SCALE GENOMIC DNA]</scope>
    <source>
        <strain evidence="4">Okayama-7 / 130 / ATCC MYA-4618 / FGSC 9003</strain>
    </source>
</reference>
<evidence type="ECO:0000313" key="4">
    <source>
        <dbReference type="Proteomes" id="UP000001861"/>
    </source>
</evidence>
<sequence>MGRRQDDGGSIHTKSLVIWGGGLPFGPGQWSPNSTKRLLTSYHDIHFISQIQQIHNSLLSIPKFFTPQHTPQKPGAKTITKDTPRTKRNIVAARAKTTRIRYGIAKAMNSETFLCDIEVFMGHYLPKVEDKVLSQVLVDMIKKNVLVSREETTASSTGNVKAKSKGKSKARSKSASATPLSTPTRPYGYTLKGFKPPCAGGKENDHEKHVFAPLASICEAICEALRSVDGVELNGYSVRMCGESNLASDISGCNQRIDACMTTNMDKRLRVTDIIVAFEFKTTRTVKMVIQNRAQIVSHSNHTMNEDPRRKFMFGITIEDGGMSLWYFSRSHSAKSWAFNMVERADLFIKIMVSLFCATDEQLGLNSLVEVLGDGSFVFKFPSSGDNGDATFYQTQGAGSQNRSPTLTGRCTRIWKVRQVDPSNGYAKVGTKVMILKDISLHADARTEDDIQKSLFTDIRDFGNNEQKPWQSQPIVRDFGDEDKESLAHILEGDRFMDFFSPIIQAHAGAPSLPVVPNASFESIRPDPGYQRTKEDEATEPKDPPSPDQFPPKKQCCAGNILALWDKSEHRWQVKLSDLEYAKKFPNEKCTASAVPKRDVQIGLQTPTVVHAYQHDFESIWWTFMWLGAARAKPVIPYQLAKEVFPLKPDDSLTEKRTQLFSTSLGKDSSVLISLPFPLKRSYLIALEELRDTLHSAYLTRNLQEKQEDIGSYSNVISKPFRKFFETLDRSKDAWQSVELIIEQEKVQFTANKRKAVDDAIESRKGGKVTWTSGPPKAKVAAKKATRGGAVGILRTTGPKTRSMTKAAQGRQDIESHPDQAWSTRPAKRARR</sequence>
<dbReference type="InParanoid" id="A8NAW4"/>
<dbReference type="PANTHER" id="PTHR38248">
    <property type="entry name" value="FUNK1 6"/>
    <property type="match status" value="1"/>
</dbReference>
<dbReference type="AlphaFoldDB" id="A8NAW4"/>
<feature type="compositionally biased region" description="Basic and acidic residues" evidence="1">
    <location>
        <begin position="532"/>
        <end position="545"/>
    </location>
</feature>
<accession>A8NAW4</accession>
<dbReference type="Proteomes" id="UP000001861">
    <property type="component" value="Unassembled WGS sequence"/>
</dbReference>
<dbReference type="PANTHER" id="PTHR38248:SF2">
    <property type="entry name" value="FUNK1 11"/>
    <property type="match status" value="1"/>
</dbReference>
<dbReference type="RefSeq" id="XP_001831966.2">
    <property type="nucleotide sequence ID" value="XM_001831914.2"/>
</dbReference>
<feature type="region of interest" description="Disordered" evidence="1">
    <location>
        <begin position="783"/>
        <end position="832"/>
    </location>
</feature>
<dbReference type="OMA" id="NDTICQE"/>
<dbReference type="GeneID" id="6008448"/>
<dbReference type="VEuPathDB" id="FungiDB:CC1G_07017"/>
<proteinExistence type="predicted"/>
<gene>
    <name evidence="3" type="ORF">CC1G_07017</name>
</gene>
<dbReference type="KEGG" id="cci:CC1G_07017"/>
<dbReference type="Pfam" id="PF17667">
    <property type="entry name" value="Pkinase_fungal"/>
    <property type="match status" value="1"/>
</dbReference>
<dbReference type="EMBL" id="AACS02000009">
    <property type="protein sequence ID" value="EAU89865.2"/>
    <property type="molecule type" value="Genomic_DNA"/>
</dbReference>
<name>A8NAW4_COPC7</name>
<protein>
    <submittedName>
        <fullName evidence="3">Other/FunK1 protein kinase</fullName>
    </submittedName>
</protein>
<dbReference type="InterPro" id="IPR040976">
    <property type="entry name" value="Pkinase_fungal"/>
</dbReference>
<feature type="compositionally biased region" description="Basic residues" evidence="1">
    <location>
        <begin position="162"/>
        <end position="172"/>
    </location>
</feature>
<evidence type="ECO:0000256" key="1">
    <source>
        <dbReference type="SAM" id="MobiDB-lite"/>
    </source>
</evidence>
<keyword evidence="3" id="KW-0418">Kinase</keyword>
<dbReference type="GO" id="GO:0016301">
    <property type="term" value="F:kinase activity"/>
    <property type="evidence" value="ECO:0007669"/>
    <property type="project" value="UniProtKB-KW"/>
</dbReference>
<dbReference type="OrthoDB" id="3271139at2759"/>
<evidence type="ECO:0000313" key="3">
    <source>
        <dbReference type="EMBL" id="EAU89865.2"/>
    </source>
</evidence>
<keyword evidence="4" id="KW-1185">Reference proteome</keyword>
<feature type="region of interest" description="Disordered" evidence="1">
    <location>
        <begin position="518"/>
        <end position="553"/>
    </location>
</feature>
<evidence type="ECO:0000259" key="2">
    <source>
        <dbReference type="Pfam" id="PF17667"/>
    </source>
</evidence>
<dbReference type="HOGENOM" id="CLU_011584_0_0_1"/>
<comment type="caution">
    <text evidence="3">The sequence shown here is derived from an EMBL/GenBank/DDBJ whole genome shotgun (WGS) entry which is preliminary data.</text>
</comment>
<feature type="region of interest" description="Disordered" evidence="1">
    <location>
        <begin position="152"/>
        <end position="184"/>
    </location>
</feature>
<feature type="domain" description="Fungal-type protein kinase" evidence="2">
    <location>
        <begin position="264"/>
        <end position="423"/>
    </location>
</feature>